<dbReference type="Proteomes" id="UP000185604">
    <property type="component" value="Unassembled WGS sequence"/>
</dbReference>
<dbReference type="RefSeq" id="WP_026580124.1">
    <property type="nucleotide sequence ID" value="NZ_AP023088.1"/>
</dbReference>
<sequence>MTCSKCGHQTDGGKFCEQCGASLAGGSADSKAPAETPQAARYTEAAKQASSMYFSFCLKVLKRPYTEMKNAGEQHVLNSIITMVIFALTVPLMFYFGLKGFFDSLGDYSGLFGRSYAMPTFFDIVVKPAFTFAIYIFLLFVFTYAGVRIRGVQATFKEVLGRFGTVLVPFVALLLAALLLSFMQTGLFVYILFFALCGIAFLIPPAVILSYHEKAAGAVDTIYATLIVYLLTFMSVRIMGDLFLEYFGRIGGSILGRLF</sequence>
<gene>
    <name evidence="1" type="ORF">B4121_0227</name>
</gene>
<reference evidence="1 2" key="1">
    <citation type="journal article" date="2016" name="Front. Microbiol.">
        <title>High-Level Heat Resistance of Spores of Bacillus amyloliquefaciens and Bacillus licheniformis Results from the Presence of a spoVA Operon in a Tn1546 Transposon.</title>
        <authorList>
            <person name="Berendsen E.M."/>
            <person name="Koning R.A."/>
            <person name="Boekhorst J."/>
            <person name="de Jong A."/>
            <person name="Kuipers O.P."/>
            <person name="Wells-Bennik M.H."/>
        </authorList>
    </citation>
    <scope>NUCLEOTIDE SEQUENCE [LARGE SCALE GENOMIC DNA]</scope>
    <source>
        <strain evidence="1 2">B4121</strain>
    </source>
</reference>
<evidence type="ECO:0000313" key="1">
    <source>
        <dbReference type="EMBL" id="OLF98700.1"/>
    </source>
</evidence>
<evidence type="ECO:0008006" key="3">
    <source>
        <dbReference type="Google" id="ProtNLM"/>
    </source>
</evidence>
<accession>A0A7Z0X1P9</accession>
<protein>
    <recommendedName>
        <fullName evidence="3">Zinc ribbon domain-containing protein</fullName>
    </recommendedName>
</protein>
<evidence type="ECO:0000313" key="2">
    <source>
        <dbReference type="Proteomes" id="UP000185604"/>
    </source>
</evidence>
<comment type="caution">
    <text evidence="1">The sequence shown here is derived from an EMBL/GenBank/DDBJ whole genome shotgun (WGS) entry which is preliminary data.</text>
</comment>
<name>A0A7Z0X1P9_9BACI</name>
<organism evidence="1 2">
    <name type="scientific">Bacillus paralicheniformis</name>
    <dbReference type="NCBI Taxonomy" id="1648923"/>
    <lineage>
        <taxon>Bacteria</taxon>
        <taxon>Bacillati</taxon>
        <taxon>Bacillota</taxon>
        <taxon>Bacilli</taxon>
        <taxon>Bacillales</taxon>
        <taxon>Bacillaceae</taxon>
        <taxon>Bacillus</taxon>
    </lineage>
</organism>
<dbReference type="GeneID" id="56673345"/>
<dbReference type="AlphaFoldDB" id="A0A7Z0X1P9"/>
<dbReference type="EMBL" id="LKPO01000001">
    <property type="protein sequence ID" value="OLF98700.1"/>
    <property type="molecule type" value="Genomic_DNA"/>
</dbReference>
<proteinExistence type="predicted"/>